<reference evidence="1" key="2">
    <citation type="journal article" date="2015" name="Data Brief">
        <title>Shoot transcriptome of the giant reed, Arundo donax.</title>
        <authorList>
            <person name="Barrero R.A."/>
            <person name="Guerrero F.D."/>
            <person name="Moolhuijzen P."/>
            <person name="Goolsby J.A."/>
            <person name="Tidwell J."/>
            <person name="Bellgard S.E."/>
            <person name="Bellgard M.I."/>
        </authorList>
    </citation>
    <scope>NUCLEOTIDE SEQUENCE</scope>
    <source>
        <tissue evidence="1">Shoot tissue taken approximately 20 cm above the soil surface</tissue>
    </source>
</reference>
<accession>A0A0A9ASU4</accession>
<organism evidence="1">
    <name type="scientific">Arundo donax</name>
    <name type="common">Giant reed</name>
    <name type="synonym">Donax arundinaceus</name>
    <dbReference type="NCBI Taxonomy" id="35708"/>
    <lineage>
        <taxon>Eukaryota</taxon>
        <taxon>Viridiplantae</taxon>
        <taxon>Streptophyta</taxon>
        <taxon>Embryophyta</taxon>
        <taxon>Tracheophyta</taxon>
        <taxon>Spermatophyta</taxon>
        <taxon>Magnoliopsida</taxon>
        <taxon>Liliopsida</taxon>
        <taxon>Poales</taxon>
        <taxon>Poaceae</taxon>
        <taxon>PACMAD clade</taxon>
        <taxon>Arundinoideae</taxon>
        <taxon>Arundineae</taxon>
        <taxon>Arundo</taxon>
    </lineage>
</organism>
<protein>
    <submittedName>
        <fullName evidence="1">Uncharacterized protein</fullName>
    </submittedName>
</protein>
<proteinExistence type="predicted"/>
<dbReference type="AlphaFoldDB" id="A0A0A9ASU4"/>
<sequence length="35" mass="4187">MMVEPEIHGCITRTIRKFVLLKHAKLVTHEREKLE</sequence>
<evidence type="ECO:0000313" key="1">
    <source>
        <dbReference type="EMBL" id="JAD54829.1"/>
    </source>
</evidence>
<name>A0A0A9ASU4_ARUDO</name>
<dbReference type="EMBL" id="GBRH01243066">
    <property type="protein sequence ID" value="JAD54829.1"/>
    <property type="molecule type" value="Transcribed_RNA"/>
</dbReference>
<reference evidence="1" key="1">
    <citation type="submission" date="2014-09" db="EMBL/GenBank/DDBJ databases">
        <authorList>
            <person name="Magalhaes I.L.F."/>
            <person name="Oliveira U."/>
            <person name="Santos F.R."/>
            <person name="Vidigal T.H.D.A."/>
            <person name="Brescovit A.D."/>
            <person name="Santos A.J."/>
        </authorList>
    </citation>
    <scope>NUCLEOTIDE SEQUENCE</scope>
    <source>
        <tissue evidence="1">Shoot tissue taken approximately 20 cm above the soil surface</tissue>
    </source>
</reference>